<dbReference type="Proteomes" id="UP000253209">
    <property type="component" value="Unassembled WGS sequence"/>
</dbReference>
<evidence type="ECO:0000313" key="2">
    <source>
        <dbReference type="Proteomes" id="UP000253209"/>
    </source>
</evidence>
<dbReference type="AlphaFoldDB" id="A0A367GP23"/>
<accession>A0A367GP23</accession>
<organism evidence="1 2">
    <name type="scientific">Mucilaginibacter hurinus</name>
    <dbReference type="NCBI Taxonomy" id="2201324"/>
    <lineage>
        <taxon>Bacteria</taxon>
        <taxon>Pseudomonadati</taxon>
        <taxon>Bacteroidota</taxon>
        <taxon>Sphingobacteriia</taxon>
        <taxon>Sphingobacteriales</taxon>
        <taxon>Sphingobacteriaceae</taxon>
        <taxon>Mucilaginibacter</taxon>
    </lineage>
</organism>
<name>A0A367GP23_9SPHI</name>
<reference evidence="1 2" key="1">
    <citation type="submission" date="2018-05" db="EMBL/GenBank/DDBJ databases">
        <title>Mucilaginibacter hurinus sp. nov., isolated from briquette warehouse soil.</title>
        <authorList>
            <person name="Choi L."/>
        </authorList>
    </citation>
    <scope>NUCLEOTIDE SEQUENCE [LARGE SCALE GENOMIC DNA]</scope>
    <source>
        <strain evidence="1 2">ZR32</strain>
    </source>
</reference>
<evidence type="ECO:0000313" key="1">
    <source>
        <dbReference type="EMBL" id="RCH54411.1"/>
    </source>
</evidence>
<proteinExistence type="predicted"/>
<dbReference type="EMBL" id="QGDC01000006">
    <property type="protein sequence ID" value="RCH54411.1"/>
    <property type="molecule type" value="Genomic_DNA"/>
</dbReference>
<sequence>MDKLPVKSFLGIFDELYTGQHGDESWVIDRGGYGFLDAINSLTAEEASTAMHKGGSTIAGHSEHLRWSLAYARTYISGGQPDTDGQKAGL</sequence>
<dbReference type="RefSeq" id="WP_114005399.1">
    <property type="nucleotide sequence ID" value="NZ_QGDC01000006.1"/>
</dbReference>
<gene>
    <name evidence="1" type="ORF">DJ568_11320</name>
</gene>
<comment type="caution">
    <text evidence="1">The sequence shown here is derived from an EMBL/GenBank/DDBJ whole genome shotgun (WGS) entry which is preliminary data.</text>
</comment>
<dbReference type="OrthoDB" id="67041at2"/>
<keyword evidence="2" id="KW-1185">Reference proteome</keyword>
<protein>
    <submittedName>
        <fullName evidence="1">Uncharacterized protein</fullName>
    </submittedName>
</protein>